<gene>
    <name evidence="1" type="ORF">GCM10010992_01510</name>
</gene>
<dbReference type="Pfam" id="PF07166">
    <property type="entry name" value="DUF1398"/>
    <property type="match status" value="1"/>
</dbReference>
<name>A0ABQ2NGX3_9FLAO</name>
<dbReference type="EMBL" id="BMLV01000001">
    <property type="protein sequence ID" value="GGP01372.1"/>
    <property type="molecule type" value="Genomic_DNA"/>
</dbReference>
<comment type="caution">
    <text evidence="1">The sequence shown here is derived from an EMBL/GenBank/DDBJ whole genome shotgun (WGS) entry which is preliminary data.</text>
</comment>
<evidence type="ECO:0000313" key="2">
    <source>
        <dbReference type="Proteomes" id="UP000620064"/>
    </source>
</evidence>
<protein>
    <recommendedName>
        <fullName evidence="3">Phage envelope protein</fullName>
    </recommendedName>
</protein>
<sequence length="130" mass="14575">MFTVEQIKAAHSKVKSGADFPSYIQEIKKLGVTHYEAYVSDGHIDYHGADGYTAQVPEKYAVMNISDEANVAVFKAELLAHQQGKTDYLTFIKMCADTGIEKWEIRMDTMTCTYFDKLGNAILVEQIPGE</sequence>
<keyword evidence="2" id="KW-1185">Reference proteome</keyword>
<accession>A0ABQ2NGX3</accession>
<evidence type="ECO:0008006" key="3">
    <source>
        <dbReference type="Google" id="ProtNLM"/>
    </source>
</evidence>
<dbReference type="InterPro" id="IPR036696">
    <property type="entry name" value="YdfO-like_sf"/>
</dbReference>
<organism evidence="1 2">
    <name type="scientific">Cloacibacterium rupense</name>
    <dbReference type="NCBI Taxonomy" id="517423"/>
    <lineage>
        <taxon>Bacteria</taxon>
        <taxon>Pseudomonadati</taxon>
        <taxon>Bacteroidota</taxon>
        <taxon>Flavobacteriia</taxon>
        <taxon>Flavobacteriales</taxon>
        <taxon>Weeksellaceae</taxon>
    </lineage>
</organism>
<evidence type="ECO:0000313" key="1">
    <source>
        <dbReference type="EMBL" id="GGP01372.1"/>
    </source>
</evidence>
<proteinExistence type="predicted"/>
<dbReference type="SUPFAM" id="SSF160419">
    <property type="entry name" value="YdfO-like"/>
    <property type="match status" value="1"/>
</dbReference>
<dbReference type="Gene3D" id="3.30.1810.10">
    <property type="entry name" value="YdfO-like"/>
    <property type="match status" value="1"/>
</dbReference>
<dbReference type="RefSeq" id="WP_188616170.1">
    <property type="nucleotide sequence ID" value="NZ_BMLV01000001.1"/>
</dbReference>
<reference evidence="2" key="1">
    <citation type="journal article" date="2019" name="Int. J. Syst. Evol. Microbiol.">
        <title>The Global Catalogue of Microorganisms (GCM) 10K type strain sequencing project: providing services to taxonomists for standard genome sequencing and annotation.</title>
        <authorList>
            <consortium name="The Broad Institute Genomics Platform"/>
            <consortium name="The Broad Institute Genome Sequencing Center for Infectious Disease"/>
            <person name="Wu L."/>
            <person name="Ma J."/>
        </authorList>
    </citation>
    <scope>NUCLEOTIDE SEQUENCE [LARGE SCALE GENOMIC DNA]</scope>
    <source>
        <strain evidence="2">CGMCC 1.7656</strain>
    </source>
</reference>
<dbReference type="Proteomes" id="UP000620064">
    <property type="component" value="Unassembled WGS sequence"/>
</dbReference>
<dbReference type="InterPro" id="IPR009833">
    <property type="entry name" value="DUF1398"/>
</dbReference>